<evidence type="ECO:0000313" key="3">
    <source>
        <dbReference type="EMBL" id="ARV78213.1"/>
    </source>
</evidence>
<feature type="transmembrane region" description="Helical" evidence="2">
    <location>
        <begin position="56"/>
        <end position="78"/>
    </location>
</feature>
<feature type="transmembrane region" description="Helical" evidence="2">
    <location>
        <begin position="84"/>
        <end position="106"/>
    </location>
</feature>
<dbReference type="Pfam" id="PF05758">
    <property type="entry name" value="Ycf1"/>
    <property type="match status" value="4"/>
</dbReference>
<geneLocation type="mitochondrion" evidence="3"/>
<proteinExistence type="predicted"/>
<gene>
    <name evidence="3" type="primary">ycf1</name>
</gene>
<name>A0A1Z1G5C8_ANEPI</name>
<organism evidence="3">
    <name type="scientific">Aneura pinguis</name>
    <name type="common">Greasewort</name>
    <name type="synonym">Riccardia pinguis</name>
    <dbReference type="NCBI Taxonomy" id="39026"/>
    <lineage>
        <taxon>Eukaryota</taxon>
        <taxon>Viridiplantae</taxon>
        <taxon>Streptophyta</taxon>
        <taxon>Embryophyta</taxon>
        <taxon>Marchantiophyta</taxon>
        <taxon>Jungermanniopsida</taxon>
        <taxon>Metzgeriidae</taxon>
        <taxon>Metzgeriales</taxon>
        <taxon>Aneuraceae</taxon>
        <taxon>Aneura</taxon>
    </lineage>
</organism>
<dbReference type="InterPro" id="IPR008896">
    <property type="entry name" value="TIC214"/>
</dbReference>
<dbReference type="PANTHER" id="PTHR33163:SF40">
    <property type="entry name" value="PROTEIN TIC 214"/>
    <property type="match status" value="1"/>
</dbReference>
<dbReference type="GO" id="GO:0016020">
    <property type="term" value="C:membrane"/>
    <property type="evidence" value="ECO:0007669"/>
    <property type="project" value="InterPro"/>
</dbReference>
<keyword evidence="3" id="KW-0496">Mitochondrion</keyword>
<accession>A0A1Z1G5C8</accession>
<protein>
    <submittedName>
        <fullName evidence="3">Hypothetical chloroplast RF1</fullName>
    </submittedName>
</protein>
<dbReference type="AlphaFoldDB" id="A0A1Z1G5C8"/>
<keyword evidence="2" id="KW-1133">Transmembrane helix</keyword>
<feature type="compositionally biased region" description="Low complexity" evidence="1">
    <location>
        <begin position="1074"/>
        <end position="1085"/>
    </location>
</feature>
<feature type="transmembrane region" description="Helical" evidence="2">
    <location>
        <begin position="166"/>
        <end position="184"/>
    </location>
</feature>
<evidence type="ECO:0000256" key="2">
    <source>
        <dbReference type="SAM" id="Phobius"/>
    </source>
</evidence>
<dbReference type="EMBL" id="KY242383">
    <property type="protein sequence ID" value="ARV78213.1"/>
    <property type="molecule type" value="Genomic_DNA"/>
</dbReference>
<feature type="region of interest" description="Disordered" evidence="1">
    <location>
        <begin position="1056"/>
        <end position="1106"/>
    </location>
</feature>
<reference evidence="3" key="1">
    <citation type="submission" date="2016-11" db="EMBL/GenBank/DDBJ databases">
        <title>The extraordinary variation of the organellar genomes of the Aneura pinguis (Aneuraceae, Hepaticopsida) revealed the highly advanced cryptic speciation of the early land plants.</title>
        <authorList>
            <person name="Sawicki J."/>
        </authorList>
    </citation>
    <scope>NUCLEOTIDE SEQUENCE</scope>
    <source>
        <strain evidence="3">CpB</strain>
    </source>
</reference>
<sequence length="1106" mass="129506">MIVSAPPSLSISWVTVLSWMKFSSGFILFGLYYGFLTTLPIGPSQLIALRAFLLEGNLGGTIAVSGLVTGQLIIFLSIYHSPFYVVLLKPHIFTLSILPYTLFYWYRIKDLLDYHSLRSITSFRDVRIFGLFLDSMIFQLLNPIVLPSPVLTRLLTLFFFRYSNNLLFLTGAISGWLYGQYSFIQSGKLLLFRVESDSPVLYLLVKRIIHRTFGIIIFSFSLLHLGRTPVPFITKKLIDNLQFNSLKRKELFLPARSWITNSFFDHRRWKRPFRYIANSGFSTKSPVKKKVSQYFFRECLSDGKFRLSIAYLPSLAFSERNFKKYLNPQKLLLSSESFMRWISDKGRSKECVYNEFRDRIHFLQNGLISGKIGEKKINLLNFEGEIFIKFYDPLLMGRSHETVMMSKSPWLLAKKSTRKQQQRLGERNGRIGRNNRLKSWIYDQWQELEYKDSVLPWEPLTRDAQRILRSLINKSKGLRVDTDSKLVNFSNEDGVRNVGSNDTNSLSTRKRVTRKSSITWELILNLSPRQRNMYFNHLWRDGLDISRNRQKDSFLTGITPFKSISFFQTGTLKNENQFRFSEMNKEIPRWTSDLRNDRFDVIATGVTDTRQRRVKNLGYLTRGEDRRRKIVRRFSQQSDFRRELVKGSMRARRRKTPIWKIFQFGIKSPFFMRMGEKPASIWTLPSDRDPDGSVEAATQYVSRKNPSYEKTRTDRLAIANRWDFPLAQWGRSWLLMIQSHLRKYLALPAVIILKNISRFFLFQNPEWKKDWSEWDREIHIRCTYDGTEISEKELPEQWLRDGLQIKIINPFHLKPWHKSGFEDGDFGRNEEDFTRRRKFRYCYLTAWGFLTDLPFGDIKKQPSFWKPLGREFRRRIGRGWITPSYFKQMFVKKESSKNYGIFDPRIVNVQINFKESDFDESNSDRESGTIGTGSDVTKIRKLSSGDERSVGSQIRRKYLYERLDYIHNLEDLAMVENTEEIEVYSHRNGGLKLARKAIWIRQIITRSYRKNLASVKGWFLPINVDARKIKTKFELWIEIVKESIWEIFDRICDTSGTRSGTRDGDGDGGDGNDNDGNVNGSNVDGDNGDGGFGDGDSSDCTYRNTP</sequence>
<evidence type="ECO:0000256" key="1">
    <source>
        <dbReference type="SAM" id="MobiDB-lite"/>
    </source>
</evidence>
<keyword evidence="2" id="KW-0472">Membrane</keyword>
<dbReference type="PANTHER" id="PTHR33163">
    <property type="entry name" value="PROTEIN TIC 214-RELATED"/>
    <property type="match status" value="1"/>
</dbReference>
<keyword evidence="2" id="KW-0812">Transmembrane</keyword>